<feature type="domain" description="HNH nuclease" evidence="1">
    <location>
        <begin position="307"/>
        <end position="364"/>
    </location>
</feature>
<dbReference type="Pfam" id="PF13391">
    <property type="entry name" value="HNH_2"/>
    <property type="match status" value="1"/>
</dbReference>
<proteinExistence type="predicted"/>
<dbReference type="STRING" id="1465756.BIV18_07405"/>
<evidence type="ECO:0000313" key="2">
    <source>
        <dbReference type="EMBL" id="OLR65348.1"/>
    </source>
</evidence>
<protein>
    <recommendedName>
        <fullName evidence="1">HNH nuclease domain-containing protein</fullName>
    </recommendedName>
</protein>
<dbReference type="InterPro" id="IPR003615">
    <property type="entry name" value="HNH_nuc"/>
</dbReference>
<dbReference type="EMBL" id="MJIH01000001">
    <property type="protein sequence ID" value="OLR65348.1"/>
    <property type="molecule type" value="Genomic_DNA"/>
</dbReference>
<keyword evidence="3" id="KW-1185">Reference proteome</keyword>
<dbReference type="Proteomes" id="UP000187166">
    <property type="component" value="Unassembled WGS sequence"/>
</dbReference>
<comment type="caution">
    <text evidence="2">The sequence shown here is derived from an EMBL/GenBank/DDBJ whole genome shotgun (WGS) entry which is preliminary data.</text>
</comment>
<evidence type="ECO:0000259" key="1">
    <source>
        <dbReference type="Pfam" id="PF13391"/>
    </source>
</evidence>
<organism evidence="2 3">
    <name type="scientific">Peptoniphilus porci</name>
    <dbReference type="NCBI Taxonomy" id="2652280"/>
    <lineage>
        <taxon>Bacteria</taxon>
        <taxon>Bacillati</taxon>
        <taxon>Bacillota</taxon>
        <taxon>Tissierellia</taxon>
        <taxon>Tissierellales</taxon>
        <taxon>Peptoniphilaceae</taxon>
        <taxon>Peptoniphilus</taxon>
    </lineage>
</organism>
<evidence type="ECO:0000313" key="3">
    <source>
        <dbReference type="Proteomes" id="UP000187166"/>
    </source>
</evidence>
<accession>A0A1U7M163</accession>
<reference evidence="2 3" key="1">
    <citation type="journal article" date="2016" name="Appl. Environ. Microbiol.">
        <title>Function and Phylogeny of Bacterial Butyryl Coenzyme A:Acetate Transferases and Their Diversity in the Proximal Colon of Swine.</title>
        <authorList>
            <person name="Trachsel J."/>
            <person name="Bayles D.O."/>
            <person name="Looft T."/>
            <person name="Levine U.Y."/>
            <person name="Allen H.K."/>
        </authorList>
    </citation>
    <scope>NUCLEOTIDE SEQUENCE [LARGE SCALE GENOMIC DNA]</scope>
    <source>
        <strain evidence="2 3">35-6-1</strain>
    </source>
</reference>
<dbReference type="AlphaFoldDB" id="A0A1U7M163"/>
<gene>
    <name evidence="2" type="ORF">BIV18_07405</name>
</gene>
<name>A0A1U7M163_9FIRM</name>
<sequence length="425" mass="48681">MTIFLGDWFHSRTTGKLSELATIQNLYIASRKNEYIGKSWSIDRRNPKNAWLYNFSAEGITGSKSIQPSTMQTKIRNFIRLGFLEDSTLLPLKWTSLGLLWSNSVKNGEGEDSNLLYKMIIANSIATRSFTHTNRDYDEYPNEDTLVVKKLIKYLRKNTVISYAKLSDLIDGDTSRVGKNTSYWINDLIQSGLFIEKIMENERVYSLNAEYEPMIQAIEDYVPMNRIRAKEIIAYPLAIGAPFREGLITIFKQYASDNLLEAINTLKNINISDKLIDERILDRTIAIQRGRNSGWANDIKSLYDYKCAIPGCDAEGSIFIEAAHIMPHRVNDILRPNSKEDLNNGVALCMSCHKMYDAGLFTFDLTGKIIISNFIYSYEAVQNVEQENVQRILISSNKKLNMGHGRNQFDGHYTNYHKEHIFLGE</sequence>